<keyword evidence="2" id="KW-1185">Reference proteome</keyword>
<organism evidence="1 2">
    <name type="scientific">Kribbella steppae</name>
    <dbReference type="NCBI Taxonomy" id="2512223"/>
    <lineage>
        <taxon>Bacteria</taxon>
        <taxon>Bacillati</taxon>
        <taxon>Actinomycetota</taxon>
        <taxon>Actinomycetes</taxon>
        <taxon>Propionibacteriales</taxon>
        <taxon>Kribbellaceae</taxon>
        <taxon>Kribbella</taxon>
    </lineage>
</organism>
<accession>A0A4V2S039</accession>
<dbReference type="InterPro" id="IPR008557">
    <property type="entry name" value="PhoX"/>
</dbReference>
<sequence length="690" mass="74710">MTKFLPLISQIGTRHGSRSFRTCELKCANQCDHPEPNTSGNEHIQTVMRSAFSRRNVLKVGAAGVAAAGVGALAANLTPAAADQPVGAGSGGESGNGAFPGFGKHGALTHSVVPPNRKDDIVIPHGYEQGVIIGWGDPVESGAPTFDAYKQTPEAQAKQFGYNNDYTMIVPLRDDRKALLVCNHEYTDENLMFPTGKYDQKTIARIGLAAHGMTVVQIERVGRSGQWRRDKQGSKYNRRITATTKFEVTGPAASDPRVGKVAYGTFGNCAGGVTPWGTILSGEENFNGYYDVSGTVPAEYVDSYKRYGVPTTVTKSAREWSTVDPRWDLSKTATEVFRAGWIVEVDPYDPKAAPKKRTMLARLKHEGATTTITADGRIAVYLGDDEKGEYIYKFVSAGKYDSDNRRKNFGLLDEGTLYVAKFTGDGTADGLYDGVGQWIPLTTDKKSFIDGMSVQDVLINTRFAADKVGATRMDRPEDVERNPVNGRIYAALTNNDNRGAKFPADEANPIVTSHTRDTLDGPLIEKAGNRNGYILELSEEGDDAAKTGFFWTLFLVCGDPAAQETYFGGFDKTKVSPISCPDNVSFDGSGNLWISTDGNVLGSNDGIFTVPVAGPNRGQVKQFLSVPFASEACGPLVSEDDKTAFVAVQHPGETDDATFEKPTSTWPHTHKYPRPAIACVWRRDGGRVGS</sequence>
<dbReference type="PANTHER" id="PTHR35399">
    <property type="entry name" value="SLR8030 PROTEIN"/>
    <property type="match status" value="1"/>
</dbReference>
<dbReference type="Pfam" id="PF05787">
    <property type="entry name" value="PhoX"/>
    <property type="match status" value="1"/>
</dbReference>
<dbReference type="AlphaFoldDB" id="A0A4V2S039"/>
<evidence type="ECO:0000313" key="2">
    <source>
        <dbReference type="Proteomes" id="UP000294508"/>
    </source>
</evidence>
<dbReference type="InterPro" id="IPR006311">
    <property type="entry name" value="TAT_signal"/>
</dbReference>
<evidence type="ECO:0008006" key="3">
    <source>
        <dbReference type="Google" id="ProtNLM"/>
    </source>
</evidence>
<dbReference type="SUPFAM" id="SSF63829">
    <property type="entry name" value="Calcium-dependent phosphotriesterase"/>
    <property type="match status" value="1"/>
</dbReference>
<protein>
    <recommendedName>
        <fullName evidence="3">PhoX family phosphatase</fullName>
    </recommendedName>
</protein>
<name>A0A4V2S039_9ACTN</name>
<dbReference type="PROSITE" id="PS51318">
    <property type="entry name" value="TAT"/>
    <property type="match status" value="1"/>
</dbReference>
<evidence type="ECO:0000313" key="1">
    <source>
        <dbReference type="EMBL" id="TCO30146.1"/>
    </source>
</evidence>
<dbReference type="Proteomes" id="UP000294508">
    <property type="component" value="Unassembled WGS sequence"/>
</dbReference>
<gene>
    <name evidence="1" type="ORF">EV652_105140</name>
</gene>
<dbReference type="EMBL" id="SLWN01000005">
    <property type="protein sequence ID" value="TCO30146.1"/>
    <property type="molecule type" value="Genomic_DNA"/>
</dbReference>
<reference evidence="1 2" key="1">
    <citation type="journal article" date="2015" name="Stand. Genomic Sci.">
        <title>Genomic Encyclopedia of Bacterial and Archaeal Type Strains, Phase III: the genomes of soil and plant-associated and newly described type strains.</title>
        <authorList>
            <person name="Whitman W.B."/>
            <person name="Woyke T."/>
            <person name="Klenk H.P."/>
            <person name="Zhou Y."/>
            <person name="Lilburn T.G."/>
            <person name="Beck B.J."/>
            <person name="De Vos P."/>
            <person name="Vandamme P."/>
            <person name="Eisen J.A."/>
            <person name="Garrity G."/>
            <person name="Hugenholtz P."/>
            <person name="Kyrpides N.C."/>
        </authorList>
    </citation>
    <scope>NUCLEOTIDE SEQUENCE [LARGE SCALE GENOMIC DNA]</scope>
    <source>
        <strain evidence="1 2">VKM Ac-2572</strain>
    </source>
</reference>
<dbReference type="RefSeq" id="WP_132209832.1">
    <property type="nucleotide sequence ID" value="NZ_SLWN01000005.1"/>
</dbReference>
<comment type="caution">
    <text evidence="1">The sequence shown here is derived from an EMBL/GenBank/DDBJ whole genome shotgun (WGS) entry which is preliminary data.</text>
</comment>
<dbReference type="OrthoDB" id="9801383at2"/>
<proteinExistence type="predicted"/>
<dbReference type="PANTHER" id="PTHR35399:SF2">
    <property type="entry name" value="DUF839 DOMAIN-CONTAINING PROTEIN"/>
    <property type="match status" value="1"/>
</dbReference>